<proteinExistence type="predicted"/>
<dbReference type="SUPFAM" id="SSF46689">
    <property type="entry name" value="Homeodomain-like"/>
    <property type="match status" value="1"/>
</dbReference>
<reference evidence="4 5" key="1">
    <citation type="submission" date="2018-07" db="EMBL/GenBank/DDBJ databases">
        <title>Genomic Encyclopedia of Type Strains, Phase IV (KMG-IV): sequencing the most valuable type-strain genomes for metagenomic binning, comparative biology and taxonomic classification.</title>
        <authorList>
            <person name="Goeker M."/>
        </authorList>
    </citation>
    <scope>NUCLEOTIDE SEQUENCE [LARGE SCALE GENOMIC DNA]</scope>
    <source>
        <strain evidence="4 5">DSM 27016</strain>
    </source>
</reference>
<evidence type="ECO:0000313" key="5">
    <source>
        <dbReference type="Proteomes" id="UP000253034"/>
    </source>
</evidence>
<comment type="caution">
    <text evidence="4">The sequence shown here is derived from an EMBL/GenBank/DDBJ whole genome shotgun (WGS) entry which is preliminary data.</text>
</comment>
<evidence type="ECO:0000256" key="2">
    <source>
        <dbReference type="PROSITE-ProRule" id="PRU00335"/>
    </source>
</evidence>
<evidence type="ECO:0000259" key="3">
    <source>
        <dbReference type="PROSITE" id="PS50977"/>
    </source>
</evidence>
<dbReference type="PRINTS" id="PR00455">
    <property type="entry name" value="HTHTETR"/>
</dbReference>
<evidence type="ECO:0000256" key="1">
    <source>
        <dbReference type="ARBA" id="ARBA00023125"/>
    </source>
</evidence>
<dbReference type="Pfam" id="PF21303">
    <property type="entry name" value="TetR_C_39"/>
    <property type="match status" value="1"/>
</dbReference>
<dbReference type="Pfam" id="PF00440">
    <property type="entry name" value="TetR_N"/>
    <property type="match status" value="1"/>
</dbReference>
<feature type="domain" description="HTH tetR-type" evidence="3">
    <location>
        <begin position="9"/>
        <end position="69"/>
    </location>
</feature>
<dbReference type="InterPro" id="IPR049149">
    <property type="entry name" value="TetR/AcrR_C"/>
</dbReference>
<dbReference type="PROSITE" id="PS50977">
    <property type="entry name" value="HTH_TETR_2"/>
    <property type="match status" value="1"/>
</dbReference>
<sequence>MSRITKDRDERRTEILDVAQELFMKNGYEKTAVSDIVKHMNVAQGTFYNYFKSKDEVLDAMMRRSTENIAKQAKAIEDNENLSVNQKLQKVIFCIIDFGGWNKETIEFVHREENILLHQMFKIESRKTLIPIVGRLIRIGIYEGVFNAQYPEDAAEMIVAGISGVYDTLKLLKYDEAIYSAKLRAIEDFLERVLGAEKDSFILKNNMNNEEDEKL</sequence>
<dbReference type="GO" id="GO:0003677">
    <property type="term" value="F:DNA binding"/>
    <property type="evidence" value="ECO:0007669"/>
    <property type="project" value="UniProtKB-UniRule"/>
</dbReference>
<keyword evidence="1 2" id="KW-0238">DNA-binding</keyword>
<dbReference type="AlphaFoldDB" id="A0A369B4U2"/>
<dbReference type="OrthoDB" id="9785164at2"/>
<dbReference type="InterPro" id="IPR001647">
    <property type="entry name" value="HTH_TetR"/>
</dbReference>
<dbReference type="PANTHER" id="PTHR43479:SF11">
    <property type="entry name" value="ACREF_ENVCD OPERON REPRESSOR-RELATED"/>
    <property type="match status" value="1"/>
</dbReference>
<dbReference type="InterPro" id="IPR050624">
    <property type="entry name" value="HTH-type_Tx_Regulator"/>
</dbReference>
<gene>
    <name evidence="4" type="ORF">DFR58_1106</name>
</gene>
<accession>A0A369B4U2</accession>
<dbReference type="RefSeq" id="WP_114297679.1">
    <property type="nucleotide sequence ID" value="NZ_QPJT01000010.1"/>
</dbReference>
<evidence type="ECO:0000313" key="4">
    <source>
        <dbReference type="EMBL" id="RCX16513.1"/>
    </source>
</evidence>
<name>A0A369B4U2_9FIRM</name>
<feature type="DNA-binding region" description="H-T-H motif" evidence="2">
    <location>
        <begin position="32"/>
        <end position="51"/>
    </location>
</feature>
<dbReference type="EMBL" id="QPJT01000010">
    <property type="protein sequence ID" value="RCX16513.1"/>
    <property type="molecule type" value="Genomic_DNA"/>
</dbReference>
<dbReference type="PANTHER" id="PTHR43479">
    <property type="entry name" value="ACREF/ENVCD OPERON REPRESSOR-RELATED"/>
    <property type="match status" value="1"/>
</dbReference>
<dbReference type="Gene3D" id="1.10.357.10">
    <property type="entry name" value="Tetracycline Repressor, domain 2"/>
    <property type="match status" value="1"/>
</dbReference>
<organism evidence="4 5">
    <name type="scientific">Anaerobacterium chartisolvens</name>
    <dbReference type="NCBI Taxonomy" id="1297424"/>
    <lineage>
        <taxon>Bacteria</taxon>
        <taxon>Bacillati</taxon>
        <taxon>Bacillota</taxon>
        <taxon>Clostridia</taxon>
        <taxon>Eubacteriales</taxon>
        <taxon>Oscillospiraceae</taxon>
        <taxon>Anaerobacterium</taxon>
    </lineage>
</organism>
<keyword evidence="5" id="KW-1185">Reference proteome</keyword>
<dbReference type="InterPro" id="IPR009057">
    <property type="entry name" value="Homeodomain-like_sf"/>
</dbReference>
<dbReference type="Proteomes" id="UP000253034">
    <property type="component" value="Unassembled WGS sequence"/>
</dbReference>
<protein>
    <submittedName>
        <fullName evidence="4">TetR family transcriptional regulator</fullName>
    </submittedName>
</protein>